<feature type="signal peptide" evidence="1">
    <location>
        <begin position="1"/>
        <end position="25"/>
    </location>
</feature>
<sequence length="187" mass="19530">MSKHFVAAALLAGCFALGAPNTATAQTGDAVTATARGNLEGMARLSERHTTILKALQASGLTEKARGTEKYTVFAPNNAAFDKLPAGQLSELMRPASKDRLAQLIAHHVVPGSYLAANLQDGMQLTTVLGETLTVRRSGDTITITDATGHSATMLNDDIVATNGIVHTLDAVLMPDNPLPAGKATRK</sequence>
<organism evidence="3 4">
    <name type="scientific">Solirubrum puertoriconensis</name>
    <dbReference type="NCBI Taxonomy" id="1751427"/>
    <lineage>
        <taxon>Bacteria</taxon>
        <taxon>Pseudomonadati</taxon>
        <taxon>Bacteroidota</taxon>
        <taxon>Cytophagia</taxon>
        <taxon>Cytophagales</taxon>
    </lineage>
</organism>
<dbReference type="PANTHER" id="PTHR10900:SF77">
    <property type="entry name" value="FI19380P1"/>
    <property type="match status" value="1"/>
</dbReference>
<evidence type="ECO:0000256" key="1">
    <source>
        <dbReference type="SAM" id="SignalP"/>
    </source>
</evidence>
<keyword evidence="1" id="KW-0732">Signal</keyword>
<evidence type="ECO:0000313" key="4">
    <source>
        <dbReference type="Proteomes" id="UP000054223"/>
    </source>
</evidence>
<dbReference type="InterPro" id="IPR050904">
    <property type="entry name" value="Adhesion/Biosynth-related"/>
</dbReference>
<dbReference type="Proteomes" id="UP000054223">
    <property type="component" value="Unassembled WGS sequence"/>
</dbReference>
<reference evidence="3 4" key="1">
    <citation type="submission" date="2015-11" db="EMBL/GenBank/DDBJ databases">
        <title>Solirubrum puertoriconensis gen. nov. an environmental bacteria isolated in Puerto Rico.</title>
        <authorList>
            <person name="Cuebas-Irizarry M.F."/>
            <person name="Montalvo-Rodriguez R."/>
        </authorList>
    </citation>
    <scope>NUCLEOTIDE SEQUENCE [LARGE SCALE GENOMIC DNA]</scope>
    <source>
        <strain evidence="3 4">MC1A</strain>
    </source>
</reference>
<evidence type="ECO:0000313" key="3">
    <source>
        <dbReference type="EMBL" id="KUG09632.1"/>
    </source>
</evidence>
<accession>A0A9X0HP15</accession>
<proteinExistence type="predicted"/>
<dbReference type="Gene3D" id="2.30.180.10">
    <property type="entry name" value="FAS1 domain"/>
    <property type="match status" value="1"/>
</dbReference>
<dbReference type="RefSeq" id="WP_059067797.1">
    <property type="nucleotide sequence ID" value="NZ_LNAL01000003.1"/>
</dbReference>
<feature type="domain" description="FAS1" evidence="2">
    <location>
        <begin position="36"/>
        <end position="173"/>
    </location>
</feature>
<keyword evidence="4" id="KW-1185">Reference proteome</keyword>
<dbReference type="AlphaFoldDB" id="A0A9X0HP15"/>
<feature type="chain" id="PRO_5040797303" description="FAS1 domain-containing protein" evidence="1">
    <location>
        <begin position="26"/>
        <end position="187"/>
    </location>
</feature>
<dbReference type="OrthoDB" id="1119934at2"/>
<dbReference type="SUPFAM" id="SSF82153">
    <property type="entry name" value="FAS1 domain"/>
    <property type="match status" value="1"/>
</dbReference>
<gene>
    <name evidence="3" type="ORF">ASU33_18235</name>
</gene>
<evidence type="ECO:0000259" key="2">
    <source>
        <dbReference type="PROSITE" id="PS50213"/>
    </source>
</evidence>
<protein>
    <recommendedName>
        <fullName evidence="2">FAS1 domain-containing protein</fullName>
    </recommendedName>
</protein>
<dbReference type="InterPro" id="IPR000782">
    <property type="entry name" value="FAS1_domain"/>
</dbReference>
<dbReference type="InterPro" id="IPR036378">
    <property type="entry name" value="FAS1_dom_sf"/>
</dbReference>
<dbReference type="PROSITE" id="PS50213">
    <property type="entry name" value="FAS1"/>
    <property type="match status" value="1"/>
</dbReference>
<dbReference type="EMBL" id="LNAL01000003">
    <property type="protein sequence ID" value="KUG09632.1"/>
    <property type="molecule type" value="Genomic_DNA"/>
</dbReference>
<dbReference type="GO" id="GO:0005615">
    <property type="term" value="C:extracellular space"/>
    <property type="evidence" value="ECO:0007669"/>
    <property type="project" value="TreeGrafter"/>
</dbReference>
<dbReference type="PANTHER" id="PTHR10900">
    <property type="entry name" value="PERIOSTIN-RELATED"/>
    <property type="match status" value="1"/>
</dbReference>
<dbReference type="FunFam" id="2.30.180.10:FF:000014">
    <property type="entry name" value="Stabilin 1"/>
    <property type="match status" value="1"/>
</dbReference>
<dbReference type="Pfam" id="PF02469">
    <property type="entry name" value="Fasciclin"/>
    <property type="match status" value="1"/>
</dbReference>
<dbReference type="SMART" id="SM00554">
    <property type="entry name" value="FAS1"/>
    <property type="match status" value="1"/>
</dbReference>
<name>A0A9X0HP15_SOLP1</name>
<comment type="caution">
    <text evidence="3">The sequence shown here is derived from an EMBL/GenBank/DDBJ whole genome shotgun (WGS) entry which is preliminary data.</text>
</comment>